<keyword evidence="1" id="KW-1133">Transmembrane helix</keyword>
<dbReference type="Proteomes" id="UP000007151">
    <property type="component" value="Unassembled WGS sequence"/>
</dbReference>
<dbReference type="AlphaFoldDB" id="A0A212FFC8"/>
<dbReference type="KEGG" id="dpl:KGM_201283"/>
<dbReference type="FunCoup" id="A0A212FFC8">
    <property type="interactions" value="1135"/>
</dbReference>
<keyword evidence="1" id="KW-0472">Membrane</keyword>
<proteinExistence type="predicted"/>
<dbReference type="GO" id="GO:0005096">
    <property type="term" value="F:GTPase activator activity"/>
    <property type="evidence" value="ECO:0007669"/>
    <property type="project" value="InterPro"/>
</dbReference>
<dbReference type="eggNOG" id="KOG2390">
    <property type="taxonomic scope" value="Eukaryota"/>
</dbReference>
<dbReference type="InParanoid" id="A0A212FFC8"/>
<reference evidence="2 3" key="1">
    <citation type="journal article" date="2011" name="Cell">
        <title>The monarch butterfly genome yields insights into long-distance migration.</title>
        <authorList>
            <person name="Zhan S."/>
            <person name="Merlin C."/>
            <person name="Boore J.L."/>
            <person name="Reppert S.M."/>
        </authorList>
    </citation>
    <scope>NUCLEOTIDE SEQUENCE [LARGE SCALE GENOMIC DNA]</scope>
    <source>
        <strain evidence="2">F-2</strain>
    </source>
</reference>
<dbReference type="PANTHER" id="PTHR21422">
    <property type="entry name" value="RAB3 GTPASE-ACTIVATING PROTEIN CATALYTIC SUBUNIT"/>
    <property type="match status" value="1"/>
</dbReference>
<protein>
    <submittedName>
        <fullName evidence="2">Rab3 GTPase-activating protein catalytic subunit</fullName>
    </submittedName>
</protein>
<dbReference type="EMBL" id="AGBW02008830">
    <property type="protein sequence ID" value="OWR52430.1"/>
    <property type="molecule type" value="Genomic_DNA"/>
</dbReference>
<comment type="caution">
    <text evidence="2">The sequence shown here is derived from an EMBL/GenBank/DDBJ whole genome shotgun (WGS) entry which is preliminary data.</text>
</comment>
<keyword evidence="3" id="KW-1185">Reference proteome</keyword>
<evidence type="ECO:0000313" key="3">
    <source>
        <dbReference type="Proteomes" id="UP000007151"/>
    </source>
</evidence>
<gene>
    <name evidence="2" type="ORF">KGM_201283</name>
</gene>
<dbReference type="InterPro" id="IPR045700">
    <property type="entry name" value="Rab3GAP1"/>
</dbReference>
<dbReference type="STRING" id="278856.A0A212FFC8"/>
<accession>A0A212FFC8</accession>
<name>A0A212FFC8_DANPL</name>
<dbReference type="PANTHER" id="PTHR21422:SF9">
    <property type="entry name" value="RAB3 GTPASE-ACTIVATING PROTEIN CATALYTIC SUBUNIT"/>
    <property type="match status" value="1"/>
</dbReference>
<sequence length="509" mass="58428">MNEEIDEYEIYHQDFTTASEWEVLIARLEEVIVEWHLSKSKITKKCSEFTKKWTVKSEEIKFRSLNFTLSYCYQEPVKVLDSDMNSDEQSLLTDLHDSLWNSTTNFMADTECTPYPVSNWFGLKRYLMLCPKTPLTDGSIIKLVMSSVNIAFANVDCGVPFFVKIREHWQQTFLGIYEDNDYKISFDMIHLKRISNQCSHLSGLVSLFKSKISSPVPLDTVVISTKFSYELKDSEAFAWRKRTQSNEFLSIDGFDVRKLTELPFGSEKNPLHSALLNAIWPHFRESAIVDSSTFSDIDPLMAPTWTITLKLRNNINCQLSDIIGKVMDLLDNNTLIMDILGLSKSLGLVNPLNRITEAPITISKLVKAAVGRNSHISEFKGPITDDLLMPLLYYVFPDAVEDNTFPYSKGLDIETRRDSTDSKLCSYVKTSPEDGLVWRLSVTSARLMEAGGLPYVAHFWYEFTQELQYRWEHRILLSGFFLVVTILLKMSVVMAFAPESARFRAVQWL</sequence>
<keyword evidence="1" id="KW-0812">Transmembrane</keyword>
<feature type="transmembrane region" description="Helical" evidence="1">
    <location>
        <begin position="475"/>
        <end position="497"/>
    </location>
</feature>
<evidence type="ECO:0000313" key="2">
    <source>
        <dbReference type="EMBL" id="OWR52430.1"/>
    </source>
</evidence>
<organism evidence="2 3">
    <name type="scientific">Danaus plexippus plexippus</name>
    <dbReference type="NCBI Taxonomy" id="278856"/>
    <lineage>
        <taxon>Eukaryota</taxon>
        <taxon>Metazoa</taxon>
        <taxon>Ecdysozoa</taxon>
        <taxon>Arthropoda</taxon>
        <taxon>Hexapoda</taxon>
        <taxon>Insecta</taxon>
        <taxon>Pterygota</taxon>
        <taxon>Neoptera</taxon>
        <taxon>Endopterygota</taxon>
        <taxon>Lepidoptera</taxon>
        <taxon>Glossata</taxon>
        <taxon>Ditrysia</taxon>
        <taxon>Papilionoidea</taxon>
        <taxon>Nymphalidae</taxon>
        <taxon>Danainae</taxon>
        <taxon>Danaini</taxon>
        <taxon>Danaina</taxon>
        <taxon>Danaus</taxon>
        <taxon>Danaus</taxon>
    </lineage>
</organism>
<evidence type="ECO:0000256" key="1">
    <source>
        <dbReference type="SAM" id="Phobius"/>
    </source>
</evidence>